<comment type="caution">
    <text evidence="1">The sequence shown here is derived from an EMBL/GenBank/DDBJ whole genome shotgun (WGS) entry which is preliminary data.</text>
</comment>
<dbReference type="InterPro" id="IPR012292">
    <property type="entry name" value="Globin/Proto"/>
</dbReference>
<sequence>MYAMMNNKSPLAALTKQIGGESAFNYLIMTFCQGVLLNLDLEVAFKGMDADALAEHMTNLIKMVFAYTSKSNMTSSSIRGQIVLRNYALFELGLSRSQLRKLQLHFEAAMTDSMIEGKVFDQCKERFTDLCIMFEAEKRALQESADSMMNDPAMIMMVRASRGVMPKAA</sequence>
<organism evidence="1 2">
    <name type="scientific">Cylindrotheca closterium</name>
    <dbReference type="NCBI Taxonomy" id="2856"/>
    <lineage>
        <taxon>Eukaryota</taxon>
        <taxon>Sar</taxon>
        <taxon>Stramenopiles</taxon>
        <taxon>Ochrophyta</taxon>
        <taxon>Bacillariophyta</taxon>
        <taxon>Bacillariophyceae</taxon>
        <taxon>Bacillariophycidae</taxon>
        <taxon>Bacillariales</taxon>
        <taxon>Bacillariaceae</taxon>
        <taxon>Cylindrotheca</taxon>
    </lineage>
</organism>
<evidence type="ECO:0000313" key="1">
    <source>
        <dbReference type="EMBL" id="CAJ1970351.1"/>
    </source>
</evidence>
<name>A0AAD2GD63_9STRA</name>
<protein>
    <submittedName>
        <fullName evidence="1">Uncharacterized protein</fullName>
    </submittedName>
</protein>
<dbReference type="Gene3D" id="1.10.490.10">
    <property type="entry name" value="Globins"/>
    <property type="match status" value="1"/>
</dbReference>
<dbReference type="Proteomes" id="UP001295423">
    <property type="component" value="Unassembled WGS sequence"/>
</dbReference>
<dbReference type="GO" id="GO:0019825">
    <property type="term" value="F:oxygen binding"/>
    <property type="evidence" value="ECO:0007669"/>
    <property type="project" value="InterPro"/>
</dbReference>
<evidence type="ECO:0000313" key="2">
    <source>
        <dbReference type="Proteomes" id="UP001295423"/>
    </source>
</evidence>
<reference evidence="1" key="1">
    <citation type="submission" date="2023-08" db="EMBL/GenBank/DDBJ databases">
        <authorList>
            <person name="Audoor S."/>
            <person name="Bilcke G."/>
        </authorList>
    </citation>
    <scope>NUCLEOTIDE SEQUENCE</scope>
</reference>
<keyword evidence="2" id="KW-1185">Reference proteome</keyword>
<dbReference type="EMBL" id="CAKOGP040002502">
    <property type="protein sequence ID" value="CAJ1970351.1"/>
    <property type="molecule type" value="Genomic_DNA"/>
</dbReference>
<dbReference type="AlphaFoldDB" id="A0AAD2GD63"/>
<accession>A0AAD2GD63</accession>
<gene>
    <name evidence="1" type="ORF">CYCCA115_LOCUS24370</name>
</gene>
<dbReference type="GO" id="GO:0020037">
    <property type="term" value="F:heme binding"/>
    <property type="evidence" value="ECO:0007669"/>
    <property type="project" value="InterPro"/>
</dbReference>
<proteinExistence type="predicted"/>